<keyword evidence="2" id="KW-0560">Oxidoreductase</keyword>
<dbReference type="PANTHER" id="PTHR43976:SF16">
    <property type="entry name" value="SHORT-CHAIN DEHYDROGENASE_REDUCTASE FAMILY PROTEIN"/>
    <property type="match status" value="1"/>
</dbReference>
<accession>A0A5E7YLC1</accession>
<gene>
    <name evidence="4" type="ORF">SPHINGO391_390055</name>
</gene>
<protein>
    <submittedName>
        <fullName evidence="4">Putative oxidoreductase</fullName>
    </submittedName>
</protein>
<dbReference type="InterPro" id="IPR002347">
    <property type="entry name" value="SDR_fam"/>
</dbReference>
<dbReference type="InterPro" id="IPR036291">
    <property type="entry name" value="NAD(P)-bd_dom_sf"/>
</dbReference>
<evidence type="ECO:0000256" key="2">
    <source>
        <dbReference type="ARBA" id="ARBA00023002"/>
    </source>
</evidence>
<sequence length="302" mass="33102">MTGTIFITGATSGFGLATVKRFAREGWKVAATYHRDEMAPALREVPNVSIYKLDVADEAQVADVTSRVMADVGLPDVIVNNAGYCLIGSLEGSSMEQIRRQFDVNVFGLIAVTKAFLPHLRARGRGMIFDVASSSALANYPFVPVYGASKSAVRGLSEALFIELAPFGIKVKTIFPGLHATKIFTKLDSATGPGHEAYAPYFRNFAKIQSESGGAGDPEQVATVIWDAVRKKDDRRDYPVNRDAKLLVKMKRVLSDAAWKKMNLGMIVNKPTKATLAMMKWQINGTKPLEFEPDPRLSNSKR</sequence>
<dbReference type="PANTHER" id="PTHR43976">
    <property type="entry name" value="SHORT CHAIN DEHYDROGENASE"/>
    <property type="match status" value="1"/>
</dbReference>
<dbReference type="AlphaFoldDB" id="A0A5E7YLC1"/>
<comment type="similarity">
    <text evidence="1 3">Belongs to the short-chain dehydrogenases/reductases (SDR) family.</text>
</comment>
<evidence type="ECO:0000256" key="1">
    <source>
        <dbReference type="ARBA" id="ARBA00006484"/>
    </source>
</evidence>
<evidence type="ECO:0000256" key="3">
    <source>
        <dbReference type="RuleBase" id="RU000363"/>
    </source>
</evidence>
<reference evidence="4 5" key="1">
    <citation type="submission" date="2019-09" db="EMBL/GenBank/DDBJ databases">
        <authorList>
            <person name="Dittami M. S."/>
        </authorList>
    </citation>
    <scope>NUCLEOTIDE SEQUENCE [LARGE SCALE GENOMIC DNA]</scope>
    <source>
        <strain evidence="4">SPHINGO391</strain>
    </source>
</reference>
<dbReference type="CDD" id="cd05374">
    <property type="entry name" value="17beta-HSD-like_SDR_c"/>
    <property type="match status" value="1"/>
</dbReference>
<proteinExistence type="inferred from homology"/>
<organism evidence="4 5">
    <name type="scientific">Sphingomonas aurantiaca</name>
    <dbReference type="NCBI Taxonomy" id="185949"/>
    <lineage>
        <taxon>Bacteria</taxon>
        <taxon>Pseudomonadati</taxon>
        <taxon>Pseudomonadota</taxon>
        <taxon>Alphaproteobacteria</taxon>
        <taxon>Sphingomonadales</taxon>
        <taxon>Sphingomonadaceae</taxon>
        <taxon>Sphingomonas</taxon>
    </lineage>
</organism>
<dbReference type="InterPro" id="IPR051911">
    <property type="entry name" value="SDR_oxidoreductase"/>
</dbReference>
<name>A0A5E7YLC1_9SPHN</name>
<dbReference type="SUPFAM" id="SSF51735">
    <property type="entry name" value="NAD(P)-binding Rossmann-fold domains"/>
    <property type="match status" value="1"/>
</dbReference>
<dbReference type="PRINTS" id="PR00081">
    <property type="entry name" value="GDHRDH"/>
</dbReference>
<dbReference type="Gene3D" id="3.40.50.720">
    <property type="entry name" value="NAD(P)-binding Rossmann-like Domain"/>
    <property type="match status" value="1"/>
</dbReference>
<dbReference type="Pfam" id="PF00106">
    <property type="entry name" value="adh_short"/>
    <property type="match status" value="1"/>
</dbReference>
<evidence type="ECO:0000313" key="5">
    <source>
        <dbReference type="Proteomes" id="UP000326857"/>
    </source>
</evidence>
<evidence type="ECO:0000313" key="4">
    <source>
        <dbReference type="EMBL" id="VVT07485.1"/>
    </source>
</evidence>
<dbReference type="Proteomes" id="UP000326857">
    <property type="component" value="Unassembled WGS sequence"/>
</dbReference>
<dbReference type="RefSeq" id="WP_151990349.1">
    <property type="nucleotide sequence ID" value="NZ_LR701528.1"/>
</dbReference>
<dbReference type="PRINTS" id="PR00080">
    <property type="entry name" value="SDRFAMILY"/>
</dbReference>
<dbReference type="GO" id="GO:0016491">
    <property type="term" value="F:oxidoreductase activity"/>
    <property type="evidence" value="ECO:0007669"/>
    <property type="project" value="UniProtKB-KW"/>
</dbReference>
<dbReference type="EMBL" id="CABVLI010000033">
    <property type="protein sequence ID" value="VVT07485.1"/>
    <property type="molecule type" value="Genomic_DNA"/>
</dbReference>